<dbReference type="GO" id="GO:0022857">
    <property type="term" value="F:transmembrane transporter activity"/>
    <property type="evidence" value="ECO:0007669"/>
    <property type="project" value="InterPro"/>
</dbReference>
<feature type="transmembrane region" description="Helical" evidence="6">
    <location>
        <begin position="103"/>
        <end position="131"/>
    </location>
</feature>
<keyword evidence="8" id="KW-1185">Reference proteome</keyword>
<keyword evidence="3 6" id="KW-0812">Transmembrane</keyword>
<feature type="transmembrane region" description="Helical" evidence="6">
    <location>
        <begin position="247"/>
        <end position="269"/>
    </location>
</feature>
<dbReference type="PANTHER" id="PTHR42770">
    <property type="entry name" value="AMINO ACID TRANSPORTER-RELATED"/>
    <property type="match status" value="1"/>
</dbReference>
<dbReference type="InterPro" id="IPR050367">
    <property type="entry name" value="APC_superfamily"/>
</dbReference>
<evidence type="ECO:0000256" key="1">
    <source>
        <dbReference type="ARBA" id="ARBA00004651"/>
    </source>
</evidence>
<evidence type="ECO:0000313" key="7">
    <source>
        <dbReference type="EMBL" id="TCP42604.1"/>
    </source>
</evidence>
<feature type="transmembrane region" description="Helical" evidence="6">
    <location>
        <begin position="143"/>
        <end position="163"/>
    </location>
</feature>
<dbReference type="AlphaFoldDB" id="A0A4R2Q409"/>
<dbReference type="InterPro" id="IPR002293">
    <property type="entry name" value="AA/rel_permease1"/>
</dbReference>
<evidence type="ECO:0000256" key="2">
    <source>
        <dbReference type="ARBA" id="ARBA00022475"/>
    </source>
</evidence>
<feature type="transmembrane region" description="Helical" evidence="6">
    <location>
        <begin position="62"/>
        <end position="82"/>
    </location>
</feature>
<keyword evidence="4 6" id="KW-1133">Transmembrane helix</keyword>
<feature type="transmembrane region" description="Helical" evidence="6">
    <location>
        <begin position="415"/>
        <end position="436"/>
    </location>
</feature>
<dbReference type="GO" id="GO:0005886">
    <property type="term" value="C:plasma membrane"/>
    <property type="evidence" value="ECO:0007669"/>
    <property type="project" value="UniProtKB-SubCell"/>
</dbReference>
<dbReference type="PANTHER" id="PTHR42770:SF16">
    <property type="entry name" value="AMINO ACID PERMEASE"/>
    <property type="match status" value="1"/>
</dbReference>
<feature type="transmembrane region" description="Helical" evidence="6">
    <location>
        <begin position="442"/>
        <end position="463"/>
    </location>
</feature>
<evidence type="ECO:0000256" key="5">
    <source>
        <dbReference type="ARBA" id="ARBA00023136"/>
    </source>
</evidence>
<accession>A0A4R2Q409</accession>
<dbReference type="EMBL" id="SLXQ01000023">
    <property type="protein sequence ID" value="TCP42604.1"/>
    <property type="molecule type" value="Genomic_DNA"/>
</dbReference>
<reference evidence="7 8" key="1">
    <citation type="submission" date="2019-03" db="EMBL/GenBank/DDBJ databases">
        <title>Genomic Encyclopedia of Type Strains, Phase IV (KMG-IV): sequencing the most valuable type-strain genomes for metagenomic binning, comparative biology and taxonomic classification.</title>
        <authorList>
            <person name="Goeker M."/>
        </authorList>
    </citation>
    <scope>NUCLEOTIDE SEQUENCE [LARGE SCALE GENOMIC DNA]</scope>
    <source>
        <strain evidence="7 8">DSM 45765</strain>
    </source>
</reference>
<keyword evidence="2" id="KW-1003">Cell membrane</keyword>
<feature type="transmembrane region" description="Helical" evidence="6">
    <location>
        <begin position="202"/>
        <end position="226"/>
    </location>
</feature>
<evidence type="ECO:0000256" key="3">
    <source>
        <dbReference type="ARBA" id="ARBA00022692"/>
    </source>
</evidence>
<evidence type="ECO:0000256" key="4">
    <source>
        <dbReference type="ARBA" id="ARBA00022989"/>
    </source>
</evidence>
<dbReference type="OrthoDB" id="137613at2"/>
<evidence type="ECO:0000256" key="6">
    <source>
        <dbReference type="SAM" id="Phobius"/>
    </source>
</evidence>
<protein>
    <submittedName>
        <fullName evidence="7">Amino acid/polyamine/organocation transporter (APC superfamily)</fullName>
    </submittedName>
</protein>
<dbReference type="Pfam" id="PF13520">
    <property type="entry name" value="AA_permease_2"/>
    <property type="match status" value="1"/>
</dbReference>
<comment type="caution">
    <text evidence="7">The sequence shown here is derived from an EMBL/GenBank/DDBJ whole genome shotgun (WGS) entry which is preliminary data.</text>
</comment>
<proteinExistence type="predicted"/>
<gene>
    <name evidence="7" type="ORF">EV191_1233</name>
</gene>
<organism evidence="7 8">
    <name type="scientific">Tamaricihabitans halophyticus</name>
    <dbReference type="NCBI Taxonomy" id="1262583"/>
    <lineage>
        <taxon>Bacteria</taxon>
        <taxon>Bacillati</taxon>
        <taxon>Actinomycetota</taxon>
        <taxon>Actinomycetes</taxon>
        <taxon>Pseudonocardiales</taxon>
        <taxon>Pseudonocardiaceae</taxon>
        <taxon>Tamaricihabitans</taxon>
    </lineage>
</organism>
<dbReference type="Proteomes" id="UP000294911">
    <property type="component" value="Unassembled WGS sequence"/>
</dbReference>
<comment type="subcellular location">
    <subcellularLocation>
        <location evidence="1">Cell membrane</location>
        <topology evidence="1">Multi-pass membrane protein</topology>
    </subcellularLocation>
</comment>
<sequence>MASESLGSNVEPLSGTNSGRLRRGAIGVPGMVFMVVACTAPLTAMASNLSLSLGIGAGVGTLGWLVVVSVLLAIYTSGYTALSRTVVSAGAYHAYVAHGLGPAFGAAIAFIAGIAYNLACAAMIVATGFYADLALSTHFGIDLHWAVYSAAALVVLGALGHYGVTLASKVTATVCLLQFVLLAVLAGAVFRTNPSGFTFDGFSPGSLTADGFALTAVFCMLSFAGYEAAASYGEECEAPAKRIRRATVIALGLLTLVYLISSWTLIAAYDDVVVAGTENPGALLDGAAAEYLGSSIGVIISVIVTFSFLTASVAFHNMASRYGFALGRAGLLPRALARTHTHRGTPHVATITQIAINVTLIGPFIVTGADPITGLFPAVSGVTSLALIAMTVCCSLSALVASLRGRLPGTVVGTRVAPVVAAAGLAVIGVLIVLNYQQVTGSSSAVVAAMPLLLVVGAAAGVLTSRRHSLDAREALHELRD</sequence>
<evidence type="ECO:0000313" key="8">
    <source>
        <dbReference type="Proteomes" id="UP000294911"/>
    </source>
</evidence>
<feature type="transmembrane region" description="Helical" evidence="6">
    <location>
        <begin position="24"/>
        <end position="42"/>
    </location>
</feature>
<dbReference type="RefSeq" id="WP_132880798.1">
    <property type="nucleotide sequence ID" value="NZ_SLXQ01000023.1"/>
</dbReference>
<feature type="transmembrane region" description="Helical" evidence="6">
    <location>
        <begin position="289"/>
        <end position="315"/>
    </location>
</feature>
<name>A0A4R2Q409_9PSEU</name>
<dbReference type="PIRSF" id="PIRSF006060">
    <property type="entry name" value="AA_transporter"/>
    <property type="match status" value="1"/>
</dbReference>
<feature type="transmembrane region" description="Helical" evidence="6">
    <location>
        <begin position="348"/>
        <end position="366"/>
    </location>
</feature>
<dbReference type="Gene3D" id="1.20.1740.10">
    <property type="entry name" value="Amino acid/polyamine transporter I"/>
    <property type="match status" value="1"/>
</dbReference>
<keyword evidence="5 6" id="KW-0472">Membrane</keyword>
<feature type="transmembrane region" description="Helical" evidence="6">
    <location>
        <begin position="170"/>
        <end position="190"/>
    </location>
</feature>
<feature type="transmembrane region" description="Helical" evidence="6">
    <location>
        <begin position="378"/>
        <end position="403"/>
    </location>
</feature>